<comment type="caution">
    <text evidence="1">The sequence shown here is derived from an EMBL/GenBank/DDBJ whole genome shotgun (WGS) entry which is preliminary data.</text>
</comment>
<proteinExistence type="predicted"/>
<name>A0ABR0PLC6_GOSAR</name>
<accession>A0ABR0PLC6</accession>
<gene>
    <name evidence="1" type="ORF">PVK06_020015</name>
</gene>
<dbReference type="EMBL" id="JARKNE010000006">
    <property type="protein sequence ID" value="KAK5825207.1"/>
    <property type="molecule type" value="Genomic_DNA"/>
</dbReference>
<evidence type="ECO:0000313" key="2">
    <source>
        <dbReference type="Proteomes" id="UP001358586"/>
    </source>
</evidence>
<dbReference type="Proteomes" id="UP001358586">
    <property type="component" value="Chromosome 6"/>
</dbReference>
<sequence>MPLMLWATHVLQWTRQRVHSREGELTPKTRPQFRLQATTRLHEAGIASLIHIVRHTMGAGHAQVVTLTTRRGMPKARQVIRVKL</sequence>
<organism evidence="1 2">
    <name type="scientific">Gossypium arboreum</name>
    <name type="common">Tree cotton</name>
    <name type="synonym">Gossypium nanking</name>
    <dbReference type="NCBI Taxonomy" id="29729"/>
    <lineage>
        <taxon>Eukaryota</taxon>
        <taxon>Viridiplantae</taxon>
        <taxon>Streptophyta</taxon>
        <taxon>Embryophyta</taxon>
        <taxon>Tracheophyta</taxon>
        <taxon>Spermatophyta</taxon>
        <taxon>Magnoliopsida</taxon>
        <taxon>eudicotyledons</taxon>
        <taxon>Gunneridae</taxon>
        <taxon>Pentapetalae</taxon>
        <taxon>rosids</taxon>
        <taxon>malvids</taxon>
        <taxon>Malvales</taxon>
        <taxon>Malvaceae</taxon>
        <taxon>Malvoideae</taxon>
        <taxon>Gossypium</taxon>
    </lineage>
</organism>
<reference evidence="1 2" key="1">
    <citation type="submission" date="2023-03" db="EMBL/GenBank/DDBJ databases">
        <title>WGS of Gossypium arboreum.</title>
        <authorList>
            <person name="Yu D."/>
        </authorList>
    </citation>
    <scope>NUCLEOTIDE SEQUENCE [LARGE SCALE GENOMIC DNA]</scope>
    <source>
        <tissue evidence="1">Leaf</tissue>
    </source>
</reference>
<protein>
    <submittedName>
        <fullName evidence="1">Uncharacterized protein</fullName>
    </submittedName>
</protein>
<evidence type="ECO:0000313" key="1">
    <source>
        <dbReference type="EMBL" id="KAK5825207.1"/>
    </source>
</evidence>
<keyword evidence="2" id="KW-1185">Reference proteome</keyword>